<dbReference type="EMBL" id="MU003499">
    <property type="protein sequence ID" value="KAF2473796.1"/>
    <property type="molecule type" value="Genomic_DNA"/>
</dbReference>
<proteinExistence type="predicted"/>
<evidence type="ECO:0000313" key="2">
    <source>
        <dbReference type="Proteomes" id="UP000799755"/>
    </source>
</evidence>
<accession>A0ACB6R5S1</accession>
<sequence>MPPANTTGNPLSAGSLSTLMAASLPKAPCHQVKNAYEAVALAVHAGMIAVGFRLIGLGEDDRIEAQADAHNPQPLPEAWNASSSYAFRYAHSQSSMEYVVKVNRLGGKAVVFGIAVGDDKTTNFDVTVKDYISESSLPLSISSEASAEDAAKKIQDVYISAGRLNDLGALLKISVIQKLAPGLHKEGYEETNTQNDQHANSSQDPPRGDVPREPRRPPNNDHEPARPYPFNDPLAAPPGPRRPLPEPIPGFEDEYEVNRPPRSRLRDDRFPAGLGHDDLYPPGLGPHDPLRPYLGGAPSRPGGVGGGMHPTFDDPLFGGQGGQGGGYDPMAPPGSRYDPIGPGGAPRDNRGGGTRFLGGGGSGLGGPGGQPPNPFSGFGDGDFL</sequence>
<dbReference type="Proteomes" id="UP000799755">
    <property type="component" value="Unassembled WGS sequence"/>
</dbReference>
<evidence type="ECO:0000313" key="1">
    <source>
        <dbReference type="EMBL" id="KAF2473796.1"/>
    </source>
</evidence>
<keyword evidence="2" id="KW-1185">Reference proteome</keyword>
<gene>
    <name evidence="1" type="ORF">BDR25DRAFT_281768</name>
</gene>
<reference evidence="1" key="1">
    <citation type="journal article" date="2020" name="Stud. Mycol.">
        <title>101 Dothideomycetes genomes: a test case for predicting lifestyles and emergence of pathogens.</title>
        <authorList>
            <person name="Haridas S."/>
            <person name="Albert R."/>
            <person name="Binder M."/>
            <person name="Bloem J."/>
            <person name="Labutti K."/>
            <person name="Salamov A."/>
            <person name="Andreopoulos B."/>
            <person name="Baker S."/>
            <person name="Barry K."/>
            <person name="Bills G."/>
            <person name="Bluhm B."/>
            <person name="Cannon C."/>
            <person name="Castanera R."/>
            <person name="Culley D."/>
            <person name="Daum C."/>
            <person name="Ezra D."/>
            <person name="Gonzalez J."/>
            <person name="Henrissat B."/>
            <person name="Kuo A."/>
            <person name="Liang C."/>
            <person name="Lipzen A."/>
            <person name="Lutzoni F."/>
            <person name="Magnuson J."/>
            <person name="Mondo S."/>
            <person name="Nolan M."/>
            <person name="Ohm R."/>
            <person name="Pangilinan J."/>
            <person name="Park H.-J."/>
            <person name="Ramirez L."/>
            <person name="Alfaro M."/>
            <person name="Sun H."/>
            <person name="Tritt A."/>
            <person name="Yoshinaga Y."/>
            <person name="Zwiers L.-H."/>
            <person name="Turgeon B."/>
            <person name="Goodwin S."/>
            <person name="Spatafora J."/>
            <person name="Crous P."/>
            <person name="Grigoriev I."/>
        </authorList>
    </citation>
    <scope>NUCLEOTIDE SEQUENCE</scope>
    <source>
        <strain evidence="1">ATCC 200398</strain>
    </source>
</reference>
<comment type="caution">
    <text evidence="1">The sequence shown here is derived from an EMBL/GenBank/DDBJ whole genome shotgun (WGS) entry which is preliminary data.</text>
</comment>
<organism evidence="1 2">
    <name type="scientific">Lindgomyces ingoldianus</name>
    <dbReference type="NCBI Taxonomy" id="673940"/>
    <lineage>
        <taxon>Eukaryota</taxon>
        <taxon>Fungi</taxon>
        <taxon>Dikarya</taxon>
        <taxon>Ascomycota</taxon>
        <taxon>Pezizomycotina</taxon>
        <taxon>Dothideomycetes</taxon>
        <taxon>Pleosporomycetidae</taxon>
        <taxon>Pleosporales</taxon>
        <taxon>Lindgomycetaceae</taxon>
        <taxon>Lindgomyces</taxon>
    </lineage>
</organism>
<name>A0ACB6R5S1_9PLEO</name>
<protein>
    <submittedName>
        <fullName evidence="1">Uncharacterized protein</fullName>
    </submittedName>
</protein>